<comment type="catalytic activity">
    <reaction evidence="3">
        <text>adenosylcob(III)inamide + GTP = adenosylcob(III)inamide phosphate + GDP + H(+)</text>
        <dbReference type="Rhea" id="RHEA:15765"/>
        <dbReference type="ChEBI" id="CHEBI:2480"/>
        <dbReference type="ChEBI" id="CHEBI:15378"/>
        <dbReference type="ChEBI" id="CHEBI:37565"/>
        <dbReference type="ChEBI" id="CHEBI:58189"/>
        <dbReference type="ChEBI" id="CHEBI:58502"/>
        <dbReference type="EC" id="2.7.1.156"/>
    </reaction>
</comment>
<name>A0A0R1NN07_9LACO</name>
<dbReference type="PATRIC" id="fig|1423766.4.peg.664"/>
<evidence type="ECO:0000256" key="8">
    <source>
        <dbReference type="ARBA" id="ARBA00012016"/>
    </source>
</evidence>
<dbReference type="SUPFAM" id="SSF52540">
    <property type="entry name" value="P-loop containing nucleoside triphosphate hydrolases"/>
    <property type="match status" value="1"/>
</dbReference>
<dbReference type="GO" id="GO:0008820">
    <property type="term" value="F:cobinamide phosphate guanylyltransferase activity"/>
    <property type="evidence" value="ECO:0007669"/>
    <property type="project" value="UniProtKB-EC"/>
</dbReference>
<reference evidence="20 21" key="1">
    <citation type="journal article" date="2015" name="Genome Announc.">
        <title>Expanding the biotechnology potential of lactobacilli through comparative genomics of 213 strains and associated genera.</title>
        <authorList>
            <person name="Sun Z."/>
            <person name="Harris H.M."/>
            <person name="McCann A."/>
            <person name="Guo C."/>
            <person name="Argimon S."/>
            <person name="Zhang W."/>
            <person name="Yang X."/>
            <person name="Jeffery I.B."/>
            <person name="Cooney J.C."/>
            <person name="Kagawa T.F."/>
            <person name="Liu W."/>
            <person name="Song Y."/>
            <person name="Salvetti E."/>
            <person name="Wrobel A."/>
            <person name="Rasinkangas P."/>
            <person name="Parkhill J."/>
            <person name="Rea M.C."/>
            <person name="O'Sullivan O."/>
            <person name="Ritari J."/>
            <person name="Douillard F.P."/>
            <person name="Paul Ross R."/>
            <person name="Yang R."/>
            <person name="Briner A.E."/>
            <person name="Felis G.E."/>
            <person name="de Vos W.M."/>
            <person name="Barrangou R."/>
            <person name="Klaenhammer T.R."/>
            <person name="Caufield P.W."/>
            <person name="Cui Y."/>
            <person name="Zhang H."/>
            <person name="O'Toole P.W."/>
        </authorList>
    </citation>
    <scope>NUCLEOTIDE SEQUENCE [LARGE SCALE GENOMIC DNA]</scope>
    <source>
        <strain evidence="20 21">DSM 19906</strain>
    </source>
</reference>
<comment type="catalytic activity">
    <reaction evidence="2">
        <text>adenosylcob(III)inamide phosphate + GTP + H(+) = adenosylcob(III)inamide-GDP + diphosphate</text>
        <dbReference type="Rhea" id="RHEA:22712"/>
        <dbReference type="ChEBI" id="CHEBI:15378"/>
        <dbReference type="ChEBI" id="CHEBI:33019"/>
        <dbReference type="ChEBI" id="CHEBI:37565"/>
        <dbReference type="ChEBI" id="CHEBI:58502"/>
        <dbReference type="ChEBI" id="CHEBI:60487"/>
        <dbReference type="EC" id="2.7.7.62"/>
    </reaction>
</comment>
<dbReference type="GO" id="GO:0009236">
    <property type="term" value="P:cobalamin biosynthetic process"/>
    <property type="evidence" value="ECO:0007669"/>
    <property type="project" value="UniProtKB-UniPathway"/>
</dbReference>
<comment type="function">
    <text evidence="4">Catalyzes ATP-dependent phosphorylation of adenosylcobinamide and addition of GMP to adenosylcobinamide phosphate.</text>
</comment>
<evidence type="ECO:0000256" key="11">
    <source>
        <dbReference type="ARBA" id="ARBA00022679"/>
    </source>
</evidence>
<feature type="active site" description="GMP-histidine intermediate" evidence="18">
    <location>
        <position position="52"/>
    </location>
</feature>
<dbReference type="AlphaFoldDB" id="A0A0R1NN07"/>
<dbReference type="EC" id="2.7.1.156" evidence="8"/>
<keyword evidence="14" id="KW-0067">ATP-binding</keyword>
<evidence type="ECO:0000256" key="15">
    <source>
        <dbReference type="ARBA" id="ARBA00023134"/>
    </source>
</evidence>
<feature type="binding site" evidence="19">
    <location>
        <begin position="9"/>
        <end position="16"/>
    </location>
    <ligand>
        <name>GTP</name>
        <dbReference type="ChEBI" id="CHEBI:37565"/>
    </ligand>
</feature>
<evidence type="ECO:0000256" key="16">
    <source>
        <dbReference type="ARBA" id="ARBA00029570"/>
    </source>
</evidence>
<comment type="pathway">
    <text evidence="5">Cofactor biosynthesis; adenosylcobalamin biosynthesis; adenosylcobalamin from cob(II)yrinate a,c-diamide: step 6/7.</text>
</comment>
<evidence type="ECO:0000256" key="17">
    <source>
        <dbReference type="ARBA" id="ARBA00030571"/>
    </source>
</evidence>
<dbReference type="InterPro" id="IPR027417">
    <property type="entry name" value="P-loop_NTPase"/>
</dbReference>
<keyword evidence="20" id="KW-0548">Nucleotidyltransferase</keyword>
<comment type="catalytic activity">
    <reaction evidence="1">
        <text>adenosylcob(III)inamide + ATP = adenosylcob(III)inamide phosphate + ADP + H(+)</text>
        <dbReference type="Rhea" id="RHEA:15769"/>
        <dbReference type="ChEBI" id="CHEBI:2480"/>
        <dbReference type="ChEBI" id="CHEBI:15378"/>
        <dbReference type="ChEBI" id="CHEBI:30616"/>
        <dbReference type="ChEBI" id="CHEBI:58502"/>
        <dbReference type="ChEBI" id="CHEBI:456216"/>
        <dbReference type="EC" id="2.7.1.156"/>
    </reaction>
</comment>
<dbReference type="InterPro" id="IPR003203">
    <property type="entry name" value="CobU/CobP"/>
</dbReference>
<comment type="caution">
    <text evidence="20">The sequence shown here is derived from an EMBL/GenBank/DDBJ whole genome shotgun (WGS) entry which is preliminary data.</text>
</comment>
<feature type="binding site" evidence="19">
    <location>
        <position position="64"/>
    </location>
    <ligand>
        <name>GTP</name>
        <dbReference type="ChEBI" id="CHEBI:37565"/>
    </ligand>
</feature>
<keyword evidence="10" id="KW-0169">Cobalamin biosynthesis</keyword>
<accession>A0A0R1NN07</accession>
<evidence type="ECO:0000256" key="7">
    <source>
        <dbReference type="ARBA" id="ARBA00007490"/>
    </source>
</evidence>
<evidence type="ECO:0000313" key="20">
    <source>
        <dbReference type="EMBL" id="KRL21617.1"/>
    </source>
</evidence>
<dbReference type="PIRSF" id="PIRSF006135">
    <property type="entry name" value="CobU"/>
    <property type="match status" value="1"/>
</dbReference>
<dbReference type="Pfam" id="PF02283">
    <property type="entry name" value="CobU"/>
    <property type="match status" value="1"/>
</dbReference>
<dbReference type="UniPathway" id="UPA00148">
    <property type="reaction ID" value="UER00236"/>
</dbReference>
<evidence type="ECO:0000256" key="3">
    <source>
        <dbReference type="ARBA" id="ARBA00001522"/>
    </source>
</evidence>
<evidence type="ECO:0000313" key="21">
    <source>
        <dbReference type="Proteomes" id="UP000051439"/>
    </source>
</evidence>
<dbReference type="GO" id="GO:0005525">
    <property type="term" value="F:GTP binding"/>
    <property type="evidence" value="ECO:0007669"/>
    <property type="project" value="UniProtKB-KW"/>
</dbReference>
<evidence type="ECO:0000256" key="18">
    <source>
        <dbReference type="PIRSR" id="PIRSR006135-1"/>
    </source>
</evidence>
<evidence type="ECO:0000256" key="12">
    <source>
        <dbReference type="ARBA" id="ARBA00022741"/>
    </source>
</evidence>
<dbReference type="Gene3D" id="3.40.50.300">
    <property type="entry name" value="P-loop containing nucleotide triphosphate hydrolases"/>
    <property type="match status" value="1"/>
</dbReference>
<keyword evidence="15 19" id="KW-0342">GTP-binding</keyword>
<gene>
    <name evidence="20" type="ORF">FC98_GL000644</name>
</gene>
<dbReference type="EMBL" id="AZEB01000013">
    <property type="protein sequence ID" value="KRL21617.1"/>
    <property type="molecule type" value="Genomic_DNA"/>
</dbReference>
<dbReference type="PANTHER" id="PTHR34848">
    <property type="match status" value="1"/>
</dbReference>
<proteinExistence type="inferred from homology"/>
<keyword evidence="12 19" id="KW-0547">Nucleotide-binding</keyword>
<comment type="pathway">
    <text evidence="6">Cofactor biosynthesis; adenosylcobalamin biosynthesis; adenosylcobalamin from cob(II)yrinate a,c-diamide: step 5/7.</text>
</comment>
<feature type="binding site" evidence="19">
    <location>
        <begin position="33"/>
        <end position="35"/>
    </location>
    <ligand>
        <name>GTP</name>
        <dbReference type="ChEBI" id="CHEBI:37565"/>
    </ligand>
</feature>
<keyword evidence="11 20" id="KW-0808">Transferase</keyword>
<keyword evidence="21" id="KW-1185">Reference proteome</keyword>
<evidence type="ECO:0000256" key="10">
    <source>
        <dbReference type="ARBA" id="ARBA00022573"/>
    </source>
</evidence>
<dbReference type="GO" id="GO:0005524">
    <property type="term" value="F:ATP binding"/>
    <property type="evidence" value="ECO:0007669"/>
    <property type="project" value="UniProtKB-KW"/>
</dbReference>
<feature type="binding site" evidence="19">
    <location>
        <begin position="53"/>
        <end position="56"/>
    </location>
    <ligand>
        <name>GTP</name>
        <dbReference type="ChEBI" id="CHEBI:37565"/>
    </ligand>
</feature>
<evidence type="ECO:0000256" key="14">
    <source>
        <dbReference type="ARBA" id="ARBA00022840"/>
    </source>
</evidence>
<evidence type="ECO:0000256" key="19">
    <source>
        <dbReference type="PIRSR" id="PIRSR006135-2"/>
    </source>
</evidence>
<keyword evidence="13 20" id="KW-0418">Kinase</keyword>
<dbReference type="Proteomes" id="UP000051439">
    <property type="component" value="Unassembled WGS sequence"/>
</dbReference>
<evidence type="ECO:0000256" key="4">
    <source>
        <dbReference type="ARBA" id="ARBA00003889"/>
    </source>
</evidence>
<dbReference type="CDD" id="cd00544">
    <property type="entry name" value="CobU"/>
    <property type="match status" value="1"/>
</dbReference>
<dbReference type="GO" id="GO:0043752">
    <property type="term" value="F:adenosylcobinamide kinase activity"/>
    <property type="evidence" value="ECO:0007669"/>
    <property type="project" value="UniProtKB-EC"/>
</dbReference>
<evidence type="ECO:0000256" key="5">
    <source>
        <dbReference type="ARBA" id="ARBA00004692"/>
    </source>
</evidence>
<sequence>MAKLTLITGGAKSGKSEVAEDMYANEHGVCYIATSVIRANQDSEMKLKIKKHRQRRPADWTTEERYKDVSIFVLMNDYQKYLLDDATMMTTNLFFDLVAKMYNDFPGNVDEDIEQMNKDEIESIQTTILQEFSKVVDSLQRTDQEMTIVTNEVGLGLVPASKESRILRDTYGLVNQLLAKKADDVYFVISGLSQKIK</sequence>
<evidence type="ECO:0000256" key="1">
    <source>
        <dbReference type="ARBA" id="ARBA00000312"/>
    </source>
</evidence>
<dbReference type="PANTHER" id="PTHR34848:SF1">
    <property type="entry name" value="BIFUNCTIONAL ADENOSYLCOBALAMIN BIOSYNTHESIS PROTEIN COBU"/>
    <property type="match status" value="1"/>
</dbReference>
<evidence type="ECO:0000256" key="13">
    <source>
        <dbReference type="ARBA" id="ARBA00022777"/>
    </source>
</evidence>
<evidence type="ECO:0000256" key="9">
    <source>
        <dbReference type="ARBA" id="ARBA00012523"/>
    </source>
</evidence>
<dbReference type="EC" id="2.7.7.62" evidence="9"/>
<evidence type="ECO:0000256" key="6">
    <source>
        <dbReference type="ARBA" id="ARBA00005159"/>
    </source>
</evidence>
<comment type="similarity">
    <text evidence="7">Belongs to the CobU/CobP family.</text>
</comment>
<protein>
    <recommendedName>
        <fullName evidence="16">Adenosylcobinamide kinase</fullName>
        <ecNumber evidence="8">2.7.1.156</ecNumber>
        <ecNumber evidence="9">2.7.7.62</ecNumber>
    </recommendedName>
    <alternativeName>
        <fullName evidence="17">Adenosylcobinamide-phosphate guanylyltransferase</fullName>
    </alternativeName>
</protein>
<evidence type="ECO:0000256" key="2">
    <source>
        <dbReference type="ARBA" id="ARBA00000711"/>
    </source>
</evidence>
<dbReference type="RefSeq" id="WP_056949424.1">
    <property type="nucleotide sequence ID" value="NZ_AZEB01000013.1"/>
</dbReference>
<feature type="binding site" evidence="19">
    <location>
        <position position="84"/>
    </location>
    <ligand>
        <name>GTP</name>
        <dbReference type="ChEBI" id="CHEBI:37565"/>
    </ligand>
</feature>
<organism evidence="20 21">
    <name type="scientific">Lentilactobacillus kisonensis DSM 19906 = JCM 15041</name>
    <dbReference type="NCBI Taxonomy" id="1423766"/>
    <lineage>
        <taxon>Bacteria</taxon>
        <taxon>Bacillati</taxon>
        <taxon>Bacillota</taxon>
        <taxon>Bacilli</taxon>
        <taxon>Lactobacillales</taxon>
        <taxon>Lactobacillaceae</taxon>
        <taxon>Lentilactobacillus</taxon>
    </lineage>
</organism>